<dbReference type="Gene3D" id="3.20.20.150">
    <property type="entry name" value="Divalent-metal-dependent TIM barrel enzymes"/>
    <property type="match status" value="1"/>
</dbReference>
<evidence type="ECO:0000313" key="2">
    <source>
        <dbReference type="EMBL" id="AWT60334.1"/>
    </source>
</evidence>
<dbReference type="SUPFAM" id="SSF51658">
    <property type="entry name" value="Xylose isomerase-like"/>
    <property type="match status" value="1"/>
</dbReference>
<gene>
    <name evidence="2" type="ORF">DF168_01540</name>
</gene>
<dbReference type="InterPro" id="IPR013022">
    <property type="entry name" value="Xyl_isomerase-like_TIM-brl"/>
</dbReference>
<dbReference type="AlphaFoldDB" id="A0A2Z4AIU7"/>
<dbReference type="InterPro" id="IPR050312">
    <property type="entry name" value="IolE/XylAMocC-like"/>
</dbReference>
<dbReference type="Proteomes" id="UP000247465">
    <property type="component" value="Chromosome"/>
</dbReference>
<accession>A0A2Z4AIU7</accession>
<name>A0A2Z4AIU7_9BACT</name>
<feature type="domain" description="Xylose isomerase-like TIM barrel" evidence="1">
    <location>
        <begin position="28"/>
        <end position="253"/>
    </location>
</feature>
<reference evidence="2 3" key="1">
    <citation type="submission" date="2018-06" db="EMBL/GenBank/DDBJ databases">
        <title>Draft Genome Sequence of a Novel Marine Bacterium Related to the Verrucomicrobia.</title>
        <authorList>
            <person name="Vosseberg J."/>
            <person name="Martijn J."/>
            <person name="Ettema T.J.G."/>
        </authorList>
    </citation>
    <scope>NUCLEOTIDE SEQUENCE [LARGE SCALE GENOMIC DNA]</scope>
    <source>
        <strain evidence="2">TARA_B100001123</strain>
    </source>
</reference>
<protein>
    <submittedName>
        <fullName evidence="2">D-tagatose 3-epimerase</fullName>
        <ecNumber evidence="2">5.1.3.31</ecNumber>
    </submittedName>
</protein>
<dbReference type="GO" id="GO:0016853">
    <property type="term" value="F:isomerase activity"/>
    <property type="evidence" value="ECO:0007669"/>
    <property type="project" value="UniProtKB-KW"/>
</dbReference>
<evidence type="ECO:0000313" key="3">
    <source>
        <dbReference type="Proteomes" id="UP000247465"/>
    </source>
</evidence>
<dbReference type="InterPro" id="IPR036237">
    <property type="entry name" value="Xyl_isomerase-like_sf"/>
</dbReference>
<evidence type="ECO:0000259" key="1">
    <source>
        <dbReference type="Pfam" id="PF01261"/>
    </source>
</evidence>
<dbReference type="KEGG" id="mtar:DF168_01540"/>
<dbReference type="Pfam" id="PF01261">
    <property type="entry name" value="AP_endonuc_2"/>
    <property type="match status" value="1"/>
</dbReference>
<dbReference type="PANTHER" id="PTHR12110">
    <property type="entry name" value="HYDROXYPYRUVATE ISOMERASE"/>
    <property type="match status" value="1"/>
</dbReference>
<organism evidence="2 3">
    <name type="scientific">Candidatus Moanibacter tarae</name>
    <dbReference type="NCBI Taxonomy" id="2200854"/>
    <lineage>
        <taxon>Bacteria</taxon>
        <taxon>Pseudomonadati</taxon>
        <taxon>Verrucomicrobiota</taxon>
        <taxon>Opitutia</taxon>
        <taxon>Puniceicoccales</taxon>
        <taxon>Puniceicoccales incertae sedis</taxon>
        <taxon>Candidatus Moanibacter</taxon>
    </lineage>
</organism>
<sequence>MPFKYTVVCDTLGFIGYDVLEEPEEVLTAIKDVGYDGVDLPGAPDRADPKKLRELVDSLGLEVPEVLGAWAYFHGGEDRDLAGNNEAARRRGINYARKAIDYAAKLDATFFQICAAQPPVYEVPFPKLPIGTLKRNFIGAMQEILPYAEQRGISILFEPLNCYEGYPGVLTTLSEAMDIIKESGAPNLGIQPDVFHMNVGEGSIPKAIRAAGGYVKHFHMNETNHREHGTGHADYRAIIKALKDIKYEGYLAFYMPFTTQEIFNLTAWGYGQSSGDQEKVDRPDLRACLERPLKIFKELEKAG</sequence>
<dbReference type="EC" id="5.1.3.31" evidence="2"/>
<keyword evidence="2" id="KW-0413">Isomerase</keyword>
<dbReference type="EMBL" id="CP029803">
    <property type="protein sequence ID" value="AWT60334.1"/>
    <property type="molecule type" value="Genomic_DNA"/>
</dbReference>
<proteinExistence type="predicted"/>